<protein>
    <submittedName>
        <fullName evidence="2">Uncharacterized protein</fullName>
    </submittedName>
</protein>
<reference evidence="2 3" key="1">
    <citation type="submission" date="2014-04" db="EMBL/GenBank/DDBJ databases">
        <authorList>
            <consortium name="DOE Joint Genome Institute"/>
            <person name="Kuo A."/>
            <person name="Kohler A."/>
            <person name="Jargeat P."/>
            <person name="Nagy L.G."/>
            <person name="Floudas D."/>
            <person name="Copeland A."/>
            <person name="Barry K.W."/>
            <person name="Cichocki N."/>
            <person name="Veneault-Fourrey C."/>
            <person name="LaButti K."/>
            <person name="Lindquist E.A."/>
            <person name="Lipzen A."/>
            <person name="Lundell T."/>
            <person name="Morin E."/>
            <person name="Murat C."/>
            <person name="Sun H."/>
            <person name="Tunlid A."/>
            <person name="Henrissat B."/>
            <person name="Grigoriev I.V."/>
            <person name="Hibbett D.S."/>
            <person name="Martin F."/>
            <person name="Nordberg H.P."/>
            <person name="Cantor M.N."/>
            <person name="Hua S.X."/>
        </authorList>
    </citation>
    <scope>NUCLEOTIDE SEQUENCE [LARGE SCALE GENOMIC DNA]</scope>
    <source>
        <strain evidence="2 3">Ve08.2h10</strain>
    </source>
</reference>
<accession>A0A0D0CQ77</accession>
<evidence type="ECO:0000313" key="2">
    <source>
        <dbReference type="EMBL" id="KIK72946.1"/>
    </source>
</evidence>
<evidence type="ECO:0000313" key="3">
    <source>
        <dbReference type="Proteomes" id="UP000054538"/>
    </source>
</evidence>
<keyword evidence="3" id="KW-1185">Reference proteome</keyword>
<feature type="compositionally biased region" description="Basic and acidic residues" evidence="1">
    <location>
        <begin position="57"/>
        <end position="66"/>
    </location>
</feature>
<organism evidence="2 3">
    <name type="scientific">Paxillus rubicundulus Ve08.2h10</name>
    <dbReference type="NCBI Taxonomy" id="930991"/>
    <lineage>
        <taxon>Eukaryota</taxon>
        <taxon>Fungi</taxon>
        <taxon>Dikarya</taxon>
        <taxon>Basidiomycota</taxon>
        <taxon>Agaricomycotina</taxon>
        <taxon>Agaricomycetes</taxon>
        <taxon>Agaricomycetidae</taxon>
        <taxon>Boletales</taxon>
        <taxon>Paxilineae</taxon>
        <taxon>Paxillaceae</taxon>
        <taxon>Paxillus</taxon>
    </lineage>
</organism>
<evidence type="ECO:0000256" key="1">
    <source>
        <dbReference type="SAM" id="MobiDB-lite"/>
    </source>
</evidence>
<dbReference type="AlphaFoldDB" id="A0A0D0CQ77"/>
<reference evidence="3" key="2">
    <citation type="submission" date="2015-01" db="EMBL/GenBank/DDBJ databases">
        <title>Evolutionary Origins and Diversification of the Mycorrhizal Mutualists.</title>
        <authorList>
            <consortium name="DOE Joint Genome Institute"/>
            <consortium name="Mycorrhizal Genomics Consortium"/>
            <person name="Kohler A."/>
            <person name="Kuo A."/>
            <person name="Nagy L.G."/>
            <person name="Floudas D."/>
            <person name="Copeland A."/>
            <person name="Barry K.W."/>
            <person name="Cichocki N."/>
            <person name="Veneault-Fourrey C."/>
            <person name="LaButti K."/>
            <person name="Lindquist E.A."/>
            <person name="Lipzen A."/>
            <person name="Lundell T."/>
            <person name="Morin E."/>
            <person name="Murat C."/>
            <person name="Riley R."/>
            <person name="Ohm R."/>
            <person name="Sun H."/>
            <person name="Tunlid A."/>
            <person name="Henrissat B."/>
            <person name="Grigoriev I.V."/>
            <person name="Hibbett D.S."/>
            <person name="Martin F."/>
        </authorList>
    </citation>
    <scope>NUCLEOTIDE SEQUENCE [LARGE SCALE GENOMIC DNA]</scope>
    <source>
        <strain evidence="3">Ve08.2h10</strain>
    </source>
</reference>
<name>A0A0D0CQ77_9AGAM</name>
<gene>
    <name evidence="2" type="ORF">PAXRUDRAFT_179603</name>
</gene>
<dbReference type="EMBL" id="KN830273">
    <property type="protein sequence ID" value="KIK72946.1"/>
    <property type="molecule type" value="Genomic_DNA"/>
</dbReference>
<dbReference type="InParanoid" id="A0A0D0CQ77"/>
<dbReference type="HOGENOM" id="CLU_2838200_0_0_1"/>
<sequence>TSDAEKDVVVDPSHNGSNATVPHYVSTCLIYFTIDTPKGANPKQKEVSTTNSLLEMRTTREGHWEG</sequence>
<feature type="region of interest" description="Disordered" evidence="1">
    <location>
        <begin position="39"/>
        <end position="66"/>
    </location>
</feature>
<proteinExistence type="predicted"/>
<dbReference type="Proteomes" id="UP000054538">
    <property type="component" value="Unassembled WGS sequence"/>
</dbReference>
<feature type="non-terminal residue" evidence="2">
    <location>
        <position position="1"/>
    </location>
</feature>